<dbReference type="InterPro" id="IPR017938">
    <property type="entry name" value="Riboflavin_synthase-like_b-brl"/>
</dbReference>
<feature type="domain" description="Dihydroorotate dehydrogenase electron transfer subunit iron-sulphur cluster binding" evidence="2">
    <location>
        <begin position="172"/>
        <end position="206"/>
    </location>
</feature>
<dbReference type="InterPro" id="IPR050353">
    <property type="entry name" value="PyrK_electron_transfer"/>
</dbReference>
<dbReference type="InterPro" id="IPR019480">
    <property type="entry name" value="Dihydroorotate_DH_Fe-S-bd"/>
</dbReference>
<dbReference type="InterPro" id="IPR039261">
    <property type="entry name" value="FNR_nucleotide-bd"/>
</dbReference>
<dbReference type="GO" id="GO:0016491">
    <property type="term" value="F:oxidoreductase activity"/>
    <property type="evidence" value="ECO:0007669"/>
    <property type="project" value="InterPro"/>
</dbReference>
<dbReference type="PANTHER" id="PTHR43513:SF3">
    <property type="entry name" value="DIHYDROOROTATE DEHYDROGENASE B (NAD(+)), ELECTRON TRANSFER SUBUNIT-RELATED"/>
    <property type="match status" value="1"/>
</dbReference>
<dbReference type="PANTHER" id="PTHR43513">
    <property type="entry name" value="DIHYDROOROTATE DEHYDROGENASE B (NAD(+)), ELECTRON TRANSFER SUBUNIT"/>
    <property type="match status" value="1"/>
</dbReference>
<evidence type="ECO:0000259" key="1">
    <source>
        <dbReference type="Pfam" id="PF00175"/>
    </source>
</evidence>
<protein>
    <submittedName>
        <fullName evidence="3">NADH-dependent reduced ferredoxin:NADP+ oxidoreductase subunit A</fullName>
    </submittedName>
</protein>
<proteinExistence type="predicted"/>
<dbReference type="PIRSF" id="PIRSF006816">
    <property type="entry name" value="Cyc3_hyd_g"/>
    <property type="match status" value="1"/>
</dbReference>
<dbReference type="Pfam" id="PF10418">
    <property type="entry name" value="DHODB_Fe-S_bind"/>
    <property type="match status" value="1"/>
</dbReference>
<dbReference type="InterPro" id="IPR012165">
    <property type="entry name" value="Cyt_c3_hydrogenase_gsu"/>
</dbReference>
<dbReference type="InterPro" id="IPR001433">
    <property type="entry name" value="OxRdtase_FAD/NAD-bd"/>
</dbReference>
<dbReference type="AlphaFoldDB" id="A0A3B1DZ74"/>
<dbReference type="CDD" id="cd06219">
    <property type="entry name" value="DHOD_e_trans_like1"/>
    <property type="match status" value="1"/>
</dbReference>
<evidence type="ECO:0000313" key="3">
    <source>
        <dbReference type="EMBL" id="VAX42593.1"/>
    </source>
</evidence>
<sequence>MPLTIADYDRKAGTVTIVVQEVGATTHLLAGLEEGDNILDMLGPLGEPAHIPAGGHIVGVGGGYGAAALLSLMRECTNRGDTTTLIMGARTKDLLILQNELRQACHNVEICTDDGSAGFKGFVTDRLQQLIEGDTPDKPDQVVAIGPMAMMRAVAETTKPFAIQTHVSMDPVMVDGTGMCGGCRITVGNEPKFACVDGPMFDGHLVDFDEAVRRRTMYVKEEQLAKACQRTSGDA</sequence>
<dbReference type="SUPFAM" id="SSF52343">
    <property type="entry name" value="Ferredoxin reductase-like, C-terminal NADP-linked domain"/>
    <property type="match status" value="1"/>
</dbReference>
<accession>A0A3B1DZ74</accession>
<gene>
    <name evidence="3" type="ORF">MNBD_PLANCTO03-1647</name>
</gene>
<dbReference type="GO" id="GO:0051537">
    <property type="term" value="F:2 iron, 2 sulfur cluster binding"/>
    <property type="evidence" value="ECO:0007669"/>
    <property type="project" value="InterPro"/>
</dbReference>
<dbReference type="Pfam" id="PF00175">
    <property type="entry name" value="NAD_binding_1"/>
    <property type="match status" value="1"/>
</dbReference>
<dbReference type="NCBIfam" id="NF004862">
    <property type="entry name" value="PRK06222.1"/>
    <property type="match status" value="1"/>
</dbReference>
<name>A0A3B1DZ74_9ZZZZ</name>
<dbReference type="Gene3D" id="2.40.30.10">
    <property type="entry name" value="Translation factors"/>
    <property type="match status" value="1"/>
</dbReference>
<evidence type="ECO:0000259" key="2">
    <source>
        <dbReference type="Pfam" id="PF10418"/>
    </source>
</evidence>
<organism evidence="3">
    <name type="scientific">hydrothermal vent metagenome</name>
    <dbReference type="NCBI Taxonomy" id="652676"/>
    <lineage>
        <taxon>unclassified sequences</taxon>
        <taxon>metagenomes</taxon>
        <taxon>ecological metagenomes</taxon>
    </lineage>
</organism>
<dbReference type="GO" id="GO:0050660">
    <property type="term" value="F:flavin adenine dinucleotide binding"/>
    <property type="evidence" value="ECO:0007669"/>
    <property type="project" value="InterPro"/>
</dbReference>
<dbReference type="SUPFAM" id="SSF63380">
    <property type="entry name" value="Riboflavin synthase domain-like"/>
    <property type="match status" value="1"/>
</dbReference>
<feature type="domain" description="Oxidoreductase FAD/NAD(P)-binding" evidence="1">
    <location>
        <begin position="60"/>
        <end position="155"/>
    </location>
</feature>
<dbReference type="Gene3D" id="3.40.50.80">
    <property type="entry name" value="Nucleotide-binding domain of ferredoxin-NADP reductase (FNR) module"/>
    <property type="match status" value="1"/>
</dbReference>
<dbReference type="EMBL" id="UOGK01000721">
    <property type="protein sequence ID" value="VAX42593.1"/>
    <property type="molecule type" value="Genomic_DNA"/>
</dbReference>
<dbReference type="GO" id="GO:0006221">
    <property type="term" value="P:pyrimidine nucleotide biosynthetic process"/>
    <property type="evidence" value="ECO:0007669"/>
    <property type="project" value="InterPro"/>
</dbReference>
<reference evidence="3" key="1">
    <citation type="submission" date="2018-06" db="EMBL/GenBank/DDBJ databases">
        <authorList>
            <person name="Zhirakovskaya E."/>
        </authorList>
    </citation>
    <scope>NUCLEOTIDE SEQUENCE</scope>
</reference>